<feature type="compositionally biased region" description="Low complexity" evidence="1">
    <location>
        <begin position="717"/>
        <end position="730"/>
    </location>
</feature>
<feature type="compositionally biased region" description="Pro residues" evidence="1">
    <location>
        <begin position="168"/>
        <end position="178"/>
    </location>
</feature>
<dbReference type="EMBL" id="JBBPDW010000019">
    <property type="protein sequence ID" value="KAK7543913.1"/>
    <property type="molecule type" value="Genomic_DNA"/>
</dbReference>
<feature type="region of interest" description="Disordered" evidence="1">
    <location>
        <begin position="410"/>
        <end position="502"/>
    </location>
</feature>
<evidence type="ECO:0000313" key="3">
    <source>
        <dbReference type="EMBL" id="KAK7543913.1"/>
    </source>
</evidence>
<feature type="compositionally biased region" description="Low complexity" evidence="1">
    <location>
        <begin position="884"/>
        <end position="901"/>
    </location>
</feature>
<feature type="compositionally biased region" description="Low complexity" evidence="1">
    <location>
        <begin position="831"/>
        <end position="846"/>
    </location>
</feature>
<feature type="region of interest" description="Disordered" evidence="1">
    <location>
        <begin position="711"/>
        <end position="730"/>
    </location>
</feature>
<name>A0ABR1M7V6_9PEZI</name>
<reference evidence="3 4" key="1">
    <citation type="submission" date="2024-04" db="EMBL/GenBank/DDBJ databases">
        <title>Phyllosticta paracitricarpa is synonymous to the EU quarantine fungus P. citricarpa based on phylogenomic analyses.</title>
        <authorList>
            <consortium name="Lawrence Berkeley National Laboratory"/>
            <person name="Van Ingen-Buijs V.A."/>
            <person name="Van Westerhoven A.C."/>
            <person name="Haridas S."/>
            <person name="Skiadas P."/>
            <person name="Martin F."/>
            <person name="Groenewald J.Z."/>
            <person name="Crous P.W."/>
            <person name="Seidl M.F."/>
        </authorList>
    </citation>
    <scope>NUCLEOTIDE SEQUENCE [LARGE SCALE GENOMIC DNA]</scope>
    <source>
        <strain evidence="3 4">CBS 122670</strain>
    </source>
</reference>
<feature type="region of interest" description="Disordered" evidence="1">
    <location>
        <begin position="799"/>
        <end position="863"/>
    </location>
</feature>
<feature type="region of interest" description="Disordered" evidence="1">
    <location>
        <begin position="133"/>
        <end position="213"/>
    </location>
</feature>
<organism evidence="3 4">
    <name type="scientific">Phyllosticta citricarpa</name>
    <dbReference type="NCBI Taxonomy" id="55181"/>
    <lineage>
        <taxon>Eukaryota</taxon>
        <taxon>Fungi</taxon>
        <taxon>Dikarya</taxon>
        <taxon>Ascomycota</taxon>
        <taxon>Pezizomycotina</taxon>
        <taxon>Dothideomycetes</taxon>
        <taxon>Dothideomycetes incertae sedis</taxon>
        <taxon>Botryosphaeriales</taxon>
        <taxon>Phyllostictaceae</taxon>
        <taxon>Phyllosticta</taxon>
    </lineage>
</organism>
<feature type="region of interest" description="Disordered" evidence="1">
    <location>
        <begin position="664"/>
        <end position="691"/>
    </location>
</feature>
<feature type="compositionally biased region" description="Pro residues" evidence="1">
    <location>
        <begin position="257"/>
        <end position="270"/>
    </location>
</feature>
<evidence type="ECO:0000256" key="1">
    <source>
        <dbReference type="SAM" id="MobiDB-lite"/>
    </source>
</evidence>
<feature type="region of interest" description="Disordered" evidence="1">
    <location>
        <begin position="1"/>
        <end position="40"/>
    </location>
</feature>
<protein>
    <submittedName>
        <fullName evidence="3">Spt20 family-domain-containing protein</fullName>
    </submittedName>
</protein>
<feature type="compositionally biased region" description="Polar residues" evidence="1">
    <location>
        <begin position="476"/>
        <end position="502"/>
    </location>
</feature>
<feature type="domain" description="Spt20-like SEP" evidence="2">
    <location>
        <begin position="63"/>
        <end position="318"/>
    </location>
</feature>
<keyword evidence="4" id="KW-1185">Reference proteome</keyword>
<feature type="compositionally biased region" description="Low complexity" evidence="1">
    <location>
        <begin position="550"/>
        <end position="565"/>
    </location>
</feature>
<feature type="region of interest" description="Disordered" evidence="1">
    <location>
        <begin position="884"/>
        <end position="923"/>
    </location>
</feature>
<feature type="compositionally biased region" description="Polar residues" evidence="1">
    <location>
        <begin position="664"/>
        <end position="682"/>
    </location>
</feature>
<feature type="compositionally biased region" description="Basic and acidic residues" evidence="1">
    <location>
        <begin position="410"/>
        <end position="437"/>
    </location>
</feature>
<gene>
    <name evidence="3" type="ORF">IWX46DRAFT_602965</name>
</gene>
<accession>A0ABR1M7V6</accession>
<comment type="caution">
    <text evidence="3">The sequence shown here is derived from an EMBL/GenBank/DDBJ whole genome shotgun (WGS) entry which is preliminary data.</text>
</comment>
<feature type="compositionally biased region" description="Low complexity" evidence="1">
    <location>
        <begin position="447"/>
        <end position="475"/>
    </location>
</feature>
<feature type="compositionally biased region" description="Gly residues" evidence="1">
    <location>
        <begin position="902"/>
        <end position="914"/>
    </location>
</feature>
<proteinExistence type="predicted"/>
<dbReference type="Proteomes" id="UP001365128">
    <property type="component" value="Unassembled WGS sequence"/>
</dbReference>
<feature type="region of interest" description="Disordered" evidence="1">
    <location>
        <begin position="522"/>
        <end position="624"/>
    </location>
</feature>
<feature type="compositionally biased region" description="Polar residues" evidence="1">
    <location>
        <begin position="21"/>
        <end position="31"/>
    </location>
</feature>
<feature type="region of interest" description="Disordered" evidence="1">
    <location>
        <begin position="236"/>
        <end position="277"/>
    </location>
</feature>
<feature type="compositionally biased region" description="Low complexity" evidence="1">
    <location>
        <begin position="799"/>
        <end position="815"/>
    </location>
</feature>
<feature type="compositionally biased region" description="Gly residues" evidence="1">
    <location>
        <begin position="816"/>
        <end position="830"/>
    </location>
</feature>
<dbReference type="Pfam" id="PF12090">
    <property type="entry name" value="Spt20_SEP"/>
    <property type="match status" value="1"/>
</dbReference>
<evidence type="ECO:0000313" key="4">
    <source>
        <dbReference type="Proteomes" id="UP001365128"/>
    </source>
</evidence>
<sequence>MSAVGPIRPSQALRQRRESQRPSQLRSSTRIAHNEADSAASADKVVEKPFVMTEDYILKKFRGHPPSLIIHLHQHHFRFEHQDGNFPYNSPMKPLIQHLKDGTVPHFMLEEMLRAGVQFYDGCLIVQIVNHRSTDNKPPTGAQSNTKKKDNMIPGSIHNWNDHLTPSPFVPYPSPPKSNSPKIEKRPSSSGSQPSKEKKEVLQDIAKPGPKSPHISVTVLFPTQLSHAAEIEILATTPMPDLSSRRQARTAQTPISAHPPTPITSVPPTPSSGRPTKRQKMILDETNIHTFEAEVINATAPALYLDPVYSMAESVELIEATTHAMNKNPPPAPKTRKRTTAELAADEAQFNADQNFMLFGDSSAPVPGAGQMNGEGEGLRGAAATFEPRFSRFKTLENIKIQHEEAERLKKEEEARQAQVKREQQQAAEARVKEREAATQQAEHNRLMAQQEQQRQQHALQQEQMRRAQAAAAQASGNMMGSQQHPMQLSQPPQNSPMVRHQTPMQASPVINVNAVATHAMGGVPMAPTSSSQAGSPPRPPSAVPHSAGAQHMARQMSRQQSSQHPGSAHGTPQMVQGTPQMGQAVPVTRHMTPQPGRVNQHGSPMGMQGTPVMMNGTPQMPNGISHEQMARLQQMRRLQQQNAINNGSPQNMTQEQMQILRQQHMASVQAQNQMTQHHGQTPNLGGNQPNQYNLQLQQQMRNQMNQVAGATPNNVQQRPPNQGNPMMNNPAMANMTPAQQQEFRAKQQRERMIMKMVQHFGGAANVPPQIQHLIQQGGNQGIMRAWQIVMNQIQQQAQQQAQQNQGQQHNMNQPNGGGGPGMNMGGMGNMGQMNMGGMNMNAMSTAGGGQGGPQGNTAGMNGNMNMAQQLEIMRRMQFQQQQQAAQAVAHQQQAQQQAQNGGQGGGQGQGGPGTPDQQQAQQQYMARLIRQQQMLAQRNQAQVQAQQQAGQQGHPQQQMMGQMGGMGGMWQGGMGRPGQPGNGMG</sequence>
<evidence type="ECO:0000259" key="2">
    <source>
        <dbReference type="Pfam" id="PF12090"/>
    </source>
</evidence>
<dbReference type="InterPro" id="IPR046468">
    <property type="entry name" value="Spt20-like_SEP"/>
</dbReference>